<feature type="non-terminal residue" evidence="2">
    <location>
        <position position="1"/>
    </location>
</feature>
<name>A0A9X9Q455_GULGU</name>
<keyword evidence="3" id="KW-1185">Reference proteome</keyword>
<feature type="region of interest" description="Disordered" evidence="1">
    <location>
        <begin position="81"/>
        <end position="103"/>
    </location>
</feature>
<evidence type="ECO:0000313" key="2">
    <source>
        <dbReference type="EMBL" id="VCX10241.1"/>
    </source>
</evidence>
<evidence type="ECO:0000256" key="1">
    <source>
        <dbReference type="SAM" id="MobiDB-lite"/>
    </source>
</evidence>
<proteinExistence type="predicted"/>
<dbReference type="AlphaFoldDB" id="A0A9X9Q455"/>
<gene>
    <name evidence="2" type="ORF">BN2614_LOCUS5</name>
</gene>
<organism evidence="2 3">
    <name type="scientific">Gulo gulo</name>
    <name type="common">Wolverine</name>
    <name type="synonym">Gluton</name>
    <dbReference type="NCBI Taxonomy" id="48420"/>
    <lineage>
        <taxon>Eukaryota</taxon>
        <taxon>Metazoa</taxon>
        <taxon>Chordata</taxon>
        <taxon>Craniata</taxon>
        <taxon>Vertebrata</taxon>
        <taxon>Euteleostomi</taxon>
        <taxon>Mammalia</taxon>
        <taxon>Eutheria</taxon>
        <taxon>Laurasiatheria</taxon>
        <taxon>Carnivora</taxon>
        <taxon>Caniformia</taxon>
        <taxon>Musteloidea</taxon>
        <taxon>Mustelidae</taxon>
        <taxon>Guloninae</taxon>
        <taxon>Gulo</taxon>
    </lineage>
</organism>
<comment type="caution">
    <text evidence="2">The sequence shown here is derived from an EMBL/GenBank/DDBJ whole genome shotgun (WGS) entry which is preliminary data.</text>
</comment>
<sequence length="103" mass="11404">LHGCPGPLLGPSWTPGLLLSQTGWSQTTKHTVISLRKMWRKDRGKQALRDELQSAHRTHAKGEPCWGAVWREARGPVYDSHLPSEADSGHSAGIFWQPPQMAA</sequence>
<dbReference type="Proteomes" id="UP000269945">
    <property type="component" value="Unassembled WGS sequence"/>
</dbReference>
<reference evidence="2 3" key="1">
    <citation type="submission" date="2018-10" db="EMBL/GenBank/DDBJ databases">
        <authorList>
            <person name="Ekblom R."/>
            <person name="Jareborg N."/>
        </authorList>
    </citation>
    <scope>NUCLEOTIDE SEQUENCE [LARGE SCALE GENOMIC DNA]</scope>
    <source>
        <tissue evidence="2">Muscle</tissue>
    </source>
</reference>
<evidence type="ECO:0000313" key="3">
    <source>
        <dbReference type="Proteomes" id="UP000269945"/>
    </source>
</evidence>
<protein>
    <submittedName>
        <fullName evidence="2">Uncharacterized protein</fullName>
    </submittedName>
</protein>
<dbReference type="EMBL" id="CYRY02032845">
    <property type="protein sequence ID" value="VCX10241.1"/>
    <property type="molecule type" value="Genomic_DNA"/>
</dbReference>
<accession>A0A9X9Q455</accession>